<name>A0A8C3U570_CATUS</name>
<dbReference type="Ensembl" id="ENSCUST00005007319.1">
    <property type="protein sequence ID" value="ENSCUSP00005007055.1"/>
    <property type="gene ID" value="ENSCUSG00005004408.1"/>
</dbReference>
<sequence>MVYIPFDLRTCIKISGLFVALGSFKLIYFKLFQVKLSKSALSVYLASSSELLGMPNSYSGNRKSSFLWPVYSAEVKNVSKADCYVALKLPTASPSVSRTQVVDNSENPEWNETFQYRIHGAVKNILELTLYDKDVLVSDELASVVFDVGGMGLGQPLLSTFRLISEVSPWSAGRAAAHLHTSAKSVEDEDSKELRVQAAEIRNGMKPKASCRSCLQR</sequence>
<reference evidence="2" key="1">
    <citation type="submission" date="2020-10" db="EMBL/GenBank/DDBJ databases">
        <title>Catharus ustulatus (Swainson's thrush) genome, bCatUst1, primary haplotype v2.</title>
        <authorList>
            <person name="Delmore K."/>
            <person name="Vafadar M."/>
            <person name="Formenti G."/>
            <person name="Chow W."/>
            <person name="Pelan S."/>
            <person name="Howe K."/>
            <person name="Rhie A."/>
            <person name="Mountcastle J."/>
            <person name="Haase B."/>
            <person name="Fedrigo O."/>
            <person name="Jarvis E.D."/>
        </authorList>
    </citation>
    <scope>NUCLEOTIDE SEQUENCE [LARGE SCALE GENOMIC DNA]</scope>
</reference>
<evidence type="ECO:0000313" key="3">
    <source>
        <dbReference type="Proteomes" id="UP000694563"/>
    </source>
</evidence>
<accession>A0A8C3U570</accession>
<dbReference type="Pfam" id="PF00168">
    <property type="entry name" value="C2"/>
    <property type="match status" value="1"/>
</dbReference>
<evidence type="ECO:0000259" key="1">
    <source>
        <dbReference type="PROSITE" id="PS50004"/>
    </source>
</evidence>
<protein>
    <recommendedName>
        <fullName evidence="1">C2 domain-containing protein</fullName>
    </recommendedName>
</protein>
<dbReference type="SMART" id="SM00239">
    <property type="entry name" value="C2"/>
    <property type="match status" value="1"/>
</dbReference>
<dbReference type="InterPro" id="IPR000008">
    <property type="entry name" value="C2_dom"/>
</dbReference>
<reference evidence="2" key="2">
    <citation type="submission" date="2025-08" db="UniProtKB">
        <authorList>
            <consortium name="Ensembl"/>
        </authorList>
    </citation>
    <scope>IDENTIFICATION</scope>
</reference>
<dbReference type="Gene3D" id="2.60.40.150">
    <property type="entry name" value="C2 domain"/>
    <property type="match status" value="1"/>
</dbReference>
<organism evidence="2 3">
    <name type="scientific">Catharus ustulatus</name>
    <name type="common">Russet-backed thrush</name>
    <name type="synonym">Hylocichla ustulatus</name>
    <dbReference type="NCBI Taxonomy" id="91951"/>
    <lineage>
        <taxon>Eukaryota</taxon>
        <taxon>Metazoa</taxon>
        <taxon>Chordata</taxon>
        <taxon>Craniata</taxon>
        <taxon>Vertebrata</taxon>
        <taxon>Euteleostomi</taxon>
        <taxon>Archelosauria</taxon>
        <taxon>Archosauria</taxon>
        <taxon>Dinosauria</taxon>
        <taxon>Saurischia</taxon>
        <taxon>Theropoda</taxon>
        <taxon>Coelurosauria</taxon>
        <taxon>Aves</taxon>
        <taxon>Neognathae</taxon>
        <taxon>Neoaves</taxon>
        <taxon>Telluraves</taxon>
        <taxon>Australaves</taxon>
        <taxon>Passeriformes</taxon>
        <taxon>Turdidae</taxon>
        <taxon>Catharus</taxon>
    </lineage>
</organism>
<keyword evidence="3" id="KW-1185">Reference proteome</keyword>
<reference evidence="2" key="3">
    <citation type="submission" date="2025-09" db="UniProtKB">
        <authorList>
            <consortium name="Ensembl"/>
        </authorList>
    </citation>
    <scope>IDENTIFICATION</scope>
</reference>
<evidence type="ECO:0000313" key="2">
    <source>
        <dbReference type="Ensembl" id="ENSCUSP00005007055.1"/>
    </source>
</evidence>
<dbReference type="PROSITE" id="PS50004">
    <property type="entry name" value="C2"/>
    <property type="match status" value="1"/>
</dbReference>
<dbReference type="AlphaFoldDB" id="A0A8C3U570"/>
<dbReference type="SUPFAM" id="SSF49562">
    <property type="entry name" value="C2 domain (Calcium/lipid-binding domain, CaLB)"/>
    <property type="match status" value="1"/>
</dbReference>
<proteinExistence type="predicted"/>
<dbReference type="Proteomes" id="UP000694563">
    <property type="component" value="Chromosome 6"/>
</dbReference>
<dbReference type="InterPro" id="IPR035892">
    <property type="entry name" value="C2_domain_sf"/>
</dbReference>
<feature type="domain" description="C2" evidence="1">
    <location>
        <begin position="47"/>
        <end position="161"/>
    </location>
</feature>